<evidence type="ECO:0008006" key="8">
    <source>
        <dbReference type="Google" id="ProtNLM"/>
    </source>
</evidence>
<comment type="similarity">
    <text evidence="1">Belongs to the RUS1 family.</text>
</comment>
<feature type="region of interest" description="Disordered" evidence="2">
    <location>
        <begin position="459"/>
        <end position="488"/>
    </location>
</feature>
<feature type="transmembrane region" description="Helical" evidence="3">
    <location>
        <begin position="226"/>
        <end position="252"/>
    </location>
</feature>
<evidence type="ECO:0000313" key="6">
    <source>
        <dbReference type="EMBL" id="TFJ81393.1"/>
    </source>
</evidence>
<organism evidence="6 7">
    <name type="scientific">Nannochloropsis salina CCMP1776</name>
    <dbReference type="NCBI Taxonomy" id="1027361"/>
    <lineage>
        <taxon>Eukaryota</taxon>
        <taxon>Sar</taxon>
        <taxon>Stramenopiles</taxon>
        <taxon>Ochrophyta</taxon>
        <taxon>Eustigmatophyceae</taxon>
        <taxon>Eustigmatales</taxon>
        <taxon>Monodopsidaceae</taxon>
        <taxon>Microchloropsis</taxon>
        <taxon>Microchloropsis salina</taxon>
    </lineage>
</organism>
<proteinExistence type="inferred from homology"/>
<dbReference type="EMBL" id="SDOX01000128">
    <property type="protein sequence ID" value="TFJ81393.1"/>
    <property type="molecule type" value="Genomic_DNA"/>
</dbReference>
<accession>A0A4D9CV88</accession>
<dbReference type="Pfam" id="PF04884">
    <property type="entry name" value="UVB_sens_prot"/>
    <property type="match status" value="1"/>
</dbReference>
<evidence type="ECO:0000256" key="3">
    <source>
        <dbReference type="SAM" id="Phobius"/>
    </source>
</evidence>
<evidence type="ECO:0000259" key="5">
    <source>
        <dbReference type="Pfam" id="PF24160"/>
    </source>
</evidence>
<comment type="caution">
    <text evidence="6">The sequence shown here is derived from an EMBL/GenBank/DDBJ whole genome shotgun (WGS) entry which is preliminary data.</text>
</comment>
<dbReference type="PANTHER" id="PTHR12770">
    <property type="entry name" value="RUS1 FAMILY PROTEIN C16ORF58"/>
    <property type="match status" value="1"/>
</dbReference>
<keyword evidence="3" id="KW-0812">Transmembrane</keyword>
<feature type="domain" description="Protein root UVB sensitive/RUS" evidence="4">
    <location>
        <begin position="133"/>
        <end position="359"/>
    </location>
</feature>
<evidence type="ECO:0000259" key="4">
    <source>
        <dbReference type="Pfam" id="PF04884"/>
    </source>
</evidence>
<evidence type="ECO:0000256" key="1">
    <source>
        <dbReference type="ARBA" id="ARBA00007558"/>
    </source>
</evidence>
<protein>
    <recommendedName>
        <fullName evidence="8">ABC transmembrane type-1 domain-containing protein</fullName>
    </recommendedName>
</protein>
<evidence type="ECO:0000313" key="7">
    <source>
        <dbReference type="Proteomes" id="UP000355283"/>
    </source>
</evidence>
<feature type="transmembrane region" description="Helical" evidence="3">
    <location>
        <begin position="313"/>
        <end position="333"/>
    </location>
</feature>
<sequence length="540" mass="59738">MVPVTTRASAERRQAAGLGLKRRSHASNGVSSSNIELPLCSIRGGSGGKESGEHPLYSSAAAAGLDADAHFSHPKKPDAASSIAGSSPLAPSFVETRDGVRKHRVGWDSEKRQFQAITHPMHGDSFQGRVERYLRQSFLPDHVTPDYYNYTRWRVLQRLISATVSVFGTRALLLALGLKTERVGLTATFNWIQKDAFGKFGRIMWASKMGRRFDSDAKRWRFRSSLLYAAGTGLEVLTYIFPAAFLLLATVANVLKQMSMLTSSATRNAMYKSFAGDSQNLGDITAKGEAQIAVVDLLGILLGIFLSKMIGTAQVGMAVAYIALSCVDVFAIYNEIRSVVFSSLNLERGAMVVQGFARQGPEGVPTPNQASQKERIFWNPASIDLGIFKTVSQTGCSLEELHEIREVFSGPVGQEKHFLCTWSSSRGASIVLHTAATHHDILRALLTWAYFQKTWAEGSAAEERREEGKKGGEGRRKHRRAWSAEEEKEEGQLQKRALIALTEAHRQAKEDESSFLEALGRKGWDMRHTVFGRIKQRTEW</sequence>
<dbReference type="InterPro" id="IPR054549">
    <property type="entry name" value="UVB_sens_RUS_dom"/>
</dbReference>
<dbReference type="PANTHER" id="PTHR12770:SF20">
    <property type="entry name" value="PROTEIN ROOT UVB SENSITIVE 6"/>
    <property type="match status" value="1"/>
</dbReference>
<feature type="domain" description="Root UVB sensitive protein C-terminal" evidence="5">
    <location>
        <begin position="364"/>
        <end position="532"/>
    </location>
</feature>
<keyword evidence="7" id="KW-1185">Reference proteome</keyword>
<dbReference type="Proteomes" id="UP000355283">
    <property type="component" value="Unassembled WGS sequence"/>
</dbReference>
<feature type="compositionally biased region" description="Basic and acidic residues" evidence="2">
    <location>
        <begin position="461"/>
        <end position="474"/>
    </location>
</feature>
<gene>
    <name evidence="6" type="ORF">NSK_007354</name>
</gene>
<dbReference type="InterPro" id="IPR006968">
    <property type="entry name" value="RUS_fam"/>
</dbReference>
<keyword evidence="3" id="KW-0472">Membrane</keyword>
<evidence type="ECO:0000256" key="2">
    <source>
        <dbReference type="SAM" id="MobiDB-lite"/>
    </source>
</evidence>
<name>A0A4D9CV88_9STRA</name>
<feature type="region of interest" description="Disordered" evidence="2">
    <location>
        <begin position="1"/>
        <end position="32"/>
    </location>
</feature>
<reference evidence="6 7" key="1">
    <citation type="submission" date="2019-01" db="EMBL/GenBank/DDBJ databases">
        <title>Nuclear Genome Assembly of the Microalgal Biofuel strain Nannochloropsis salina CCMP1776.</title>
        <authorList>
            <person name="Hovde B."/>
        </authorList>
    </citation>
    <scope>NUCLEOTIDE SEQUENCE [LARGE SCALE GENOMIC DNA]</scope>
    <source>
        <strain evidence="6 7">CCMP1776</strain>
    </source>
</reference>
<dbReference type="Pfam" id="PF24160">
    <property type="entry name" value="UVB_sens_C"/>
    <property type="match status" value="1"/>
</dbReference>
<dbReference type="InterPro" id="IPR055412">
    <property type="entry name" value="UVB_sens_C"/>
</dbReference>
<keyword evidence="3" id="KW-1133">Transmembrane helix</keyword>
<dbReference type="AlphaFoldDB" id="A0A4D9CV88"/>
<dbReference type="OrthoDB" id="364779at2759"/>